<dbReference type="Pfam" id="PF00196">
    <property type="entry name" value="GerE"/>
    <property type="match status" value="1"/>
</dbReference>
<evidence type="ECO:0000256" key="1">
    <source>
        <dbReference type="SAM" id="Coils"/>
    </source>
</evidence>
<keyword evidence="1" id="KW-0175">Coiled coil</keyword>
<reference evidence="3 4" key="1">
    <citation type="submission" date="2019-10" db="EMBL/GenBank/DDBJ databases">
        <title>Whole genome shotgun sequence of Acrocarpospora macrocephala NBRC 16266.</title>
        <authorList>
            <person name="Ichikawa N."/>
            <person name="Kimura A."/>
            <person name="Kitahashi Y."/>
            <person name="Komaki H."/>
            <person name="Oguchi A."/>
        </authorList>
    </citation>
    <scope>NUCLEOTIDE SEQUENCE [LARGE SCALE GENOMIC DNA]</scope>
    <source>
        <strain evidence="3 4">NBRC 16266</strain>
    </source>
</reference>
<comment type="caution">
    <text evidence="3">The sequence shown here is derived from an EMBL/GenBank/DDBJ whole genome shotgun (WGS) entry which is preliminary data.</text>
</comment>
<evidence type="ECO:0000313" key="4">
    <source>
        <dbReference type="Proteomes" id="UP000331127"/>
    </source>
</evidence>
<proteinExistence type="predicted"/>
<dbReference type="AlphaFoldDB" id="A0A5M3WV96"/>
<dbReference type="InterPro" id="IPR051797">
    <property type="entry name" value="TrmB-like"/>
</dbReference>
<dbReference type="InterPro" id="IPR036390">
    <property type="entry name" value="WH_DNA-bd_sf"/>
</dbReference>
<dbReference type="InterPro" id="IPR016032">
    <property type="entry name" value="Sig_transdc_resp-reg_C-effctor"/>
</dbReference>
<dbReference type="PANTHER" id="PTHR34293:SF1">
    <property type="entry name" value="HTH-TYPE TRANSCRIPTIONAL REGULATOR TRMBL2"/>
    <property type="match status" value="1"/>
</dbReference>
<dbReference type="GO" id="GO:0003677">
    <property type="term" value="F:DNA binding"/>
    <property type="evidence" value="ECO:0007669"/>
    <property type="project" value="InterPro"/>
</dbReference>
<dbReference type="Pfam" id="PF01978">
    <property type="entry name" value="TrmB"/>
    <property type="match status" value="1"/>
</dbReference>
<accession>A0A5M3WV96</accession>
<dbReference type="RefSeq" id="WP_155358093.1">
    <property type="nucleotide sequence ID" value="NZ_BAAAHL010000050.1"/>
</dbReference>
<gene>
    <name evidence="3" type="ORF">Amac_064110</name>
</gene>
<dbReference type="SMART" id="SM00421">
    <property type="entry name" value="HTH_LUXR"/>
    <property type="match status" value="1"/>
</dbReference>
<dbReference type="GO" id="GO:0006355">
    <property type="term" value="P:regulation of DNA-templated transcription"/>
    <property type="evidence" value="ECO:0007669"/>
    <property type="project" value="InterPro"/>
</dbReference>
<name>A0A5M3WV96_9ACTN</name>
<evidence type="ECO:0000313" key="3">
    <source>
        <dbReference type="EMBL" id="GES12814.1"/>
    </source>
</evidence>
<dbReference type="PANTHER" id="PTHR34293">
    <property type="entry name" value="HTH-TYPE TRANSCRIPTIONAL REGULATOR TRMBL2"/>
    <property type="match status" value="1"/>
</dbReference>
<dbReference type="Proteomes" id="UP000331127">
    <property type="component" value="Unassembled WGS sequence"/>
</dbReference>
<dbReference type="SUPFAM" id="SSF46785">
    <property type="entry name" value="Winged helix' DNA-binding domain"/>
    <property type="match status" value="1"/>
</dbReference>
<evidence type="ECO:0000259" key="2">
    <source>
        <dbReference type="PROSITE" id="PS50043"/>
    </source>
</evidence>
<dbReference type="SUPFAM" id="SSF46894">
    <property type="entry name" value="C-terminal effector domain of the bipartite response regulators"/>
    <property type="match status" value="1"/>
</dbReference>
<dbReference type="EMBL" id="BLAE01000039">
    <property type="protein sequence ID" value="GES12814.1"/>
    <property type="molecule type" value="Genomic_DNA"/>
</dbReference>
<sequence>MADPLGLDDIAARVYRTMLTLPQVTVDELSDQLDLENKQVEVALDRLTELSLVRPSYEEDGSLRPISPEVGFEEFLAKQQEALNSQQQRLDESRVAVAKLIAESAHHRRHHDADVERLEGIDAIRDRLAEFTRGVEHEVSALAPDGPQTEANIEAARPLDEELLARGVHLRTLYLDSIRNHPVTATYAQWLVDQGGLVRTAPSLPVRMILVDRIAAIVPIDEENSGQAAIVLHNSGVLAALCALFDHTWREATPLGGSDVQDNEGLSKQEREVLRLLALGLTDQAVAKRLGVSVRTSSRITALLMERLDARSRFQAGVRASELGWLKELDRQ</sequence>
<dbReference type="InterPro" id="IPR002831">
    <property type="entry name" value="Tscrpt_reg_TrmB_N"/>
</dbReference>
<dbReference type="InterPro" id="IPR000792">
    <property type="entry name" value="Tscrpt_reg_LuxR_C"/>
</dbReference>
<feature type="domain" description="HTH luxR-type" evidence="2">
    <location>
        <begin position="259"/>
        <end position="324"/>
    </location>
</feature>
<dbReference type="OrthoDB" id="3728246at2"/>
<dbReference type="PRINTS" id="PR00038">
    <property type="entry name" value="HTHLUXR"/>
</dbReference>
<dbReference type="Gene3D" id="1.10.10.10">
    <property type="entry name" value="Winged helix-like DNA-binding domain superfamily/Winged helix DNA-binding domain"/>
    <property type="match status" value="2"/>
</dbReference>
<protein>
    <submittedName>
        <fullName evidence="3">LuxR family transcriptional regulator</fullName>
    </submittedName>
</protein>
<keyword evidence="4" id="KW-1185">Reference proteome</keyword>
<organism evidence="3 4">
    <name type="scientific">Acrocarpospora macrocephala</name>
    <dbReference type="NCBI Taxonomy" id="150177"/>
    <lineage>
        <taxon>Bacteria</taxon>
        <taxon>Bacillati</taxon>
        <taxon>Actinomycetota</taxon>
        <taxon>Actinomycetes</taxon>
        <taxon>Streptosporangiales</taxon>
        <taxon>Streptosporangiaceae</taxon>
        <taxon>Acrocarpospora</taxon>
    </lineage>
</organism>
<dbReference type="CDD" id="cd06170">
    <property type="entry name" value="LuxR_C_like"/>
    <property type="match status" value="1"/>
</dbReference>
<dbReference type="InterPro" id="IPR036388">
    <property type="entry name" value="WH-like_DNA-bd_sf"/>
</dbReference>
<dbReference type="PROSITE" id="PS50043">
    <property type="entry name" value="HTH_LUXR_2"/>
    <property type="match status" value="1"/>
</dbReference>
<feature type="coiled-coil region" evidence="1">
    <location>
        <begin position="76"/>
        <end position="103"/>
    </location>
</feature>